<comment type="caution">
    <text evidence="7">The sequence shown here is derived from an EMBL/GenBank/DDBJ whole genome shotgun (WGS) entry which is preliminary data.</text>
</comment>
<name>A0A9D2KC09_9BACT</name>
<dbReference type="AlphaFoldDB" id="A0A9D2KC09"/>
<evidence type="ECO:0000256" key="3">
    <source>
        <dbReference type="PROSITE-ProRule" id="PRU00284"/>
    </source>
</evidence>
<dbReference type="SMART" id="SM00283">
    <property type="entry name" value="MA"/>
    <property type="match status" value="1"/>
</dbReference>
<dbReference type="EMBL" id="DXAQ01000158">
    <property type="protein sequence ID" value="HIZ90380.1"/>
    <property type="molecule type" value="Genomic_DNA"/>
</dbReference>
<reference evidence="7" key="2">
    <citation type="submission" date="2021-04" db="EMBL/GenBank/DDBJ databases">
        <authorList>
            <person name="Gilroy R."/>
        </authorList>
    </citation>
    <scope>NUCLEOTIDE SEQUENCE</scope>
    <source>
        <strain evidence="7">ChiW4-1371</strain>
    </source>
</reference>
<dbReference type="GO" id="GO:0007165">
    <property type="term" value="P:signal transduction"/>
    <property type="evidence" value="ECO:0007669"/>
    <property type="project" value="UniProtKB-KW"/>
</dbReference>
<dbReference type="InterPro" id="IPR004090">
    <property type="entry name" value="Chemotax_Me-accpt_rcpt"/>
</dbReference>
<dbReference type="GO" id="GO:0006935">
    <property type="term" value="P:chemotaxis"/>
    <property type="evidence" value="ECO:0007669"/>
    <property type="project" value="InterPro"/>
</dbReference>
<dbReference type="Proteomes" id="UP000824176">
    <property type="component" value="Unassembled WGS sequence"/>
</dbReference>
<evidence type="ECO:0000313" key="8">
    <source>
        <dbReference type="Proteomes" id="UP000824176"/>
    </source>
</evidence>
<evidence type="ECO:0000256" key="2">
    <source>
        <dbReference type="ARBA" id="ARBA00029447"/>
    </source>
</evidence>
<keyword evidence="4" id="KW-0175">Coiled coil</keyword>
<dbReference type="PANTHER" id="PTHR32089">
    <property type="entry name" value="METHYL-ACCEPTING CHEMOTAXIS PROTEIN MCPB"/>
    <property type="match status" value="1"/>
</dbReference>
<reference evidence="7" key="1">
    <citation type="journal article" date="2021" name="PeerJ">
        <title>Extensive microbial diversity within the chicken gut microbiome revealed by metagenomics and culture.</title>
        <authorList>
            <person name="Gilroy R."/>
            <person name="Ravi A."/>
            <person name="Getino M."/>
            <person name="Pursley I."/>
            <person name="Horton D.L."/>
            <person name="Alikhan N.F."/>
            <person name="Baker D."/>
            <person name="Gharbi K."/>
            <person name="Hall N."/>
            <person name="Watson M."/>
            <person name="Adriaenssens E.M."/>
            <person name="Foster-Nyarko E."/>
            <person name="Jarju S."/>
            <person name="Secka A."/>
            <person name="Antonio M."/>
            <person name="Oren A."/>
            <person name="Chaudhuri R.R."/>
            <person name="La Ragione R."/>
            <person name="Hildebrand F."/>
            <person name="Pallen M.J."/>
        </authorList>
    </citation>
    <scope>NUCLEOTIDE SEQUENCE</scope>
    <source>
        <strain evidence="7">ChiW4-1371</strain>
    </source>
</reference>
<gene>
    <name evidence="7" type="ORF">H9804_10575</name>
</gene>
<dbReference type="PROSITE" id="PS50111">
    <property type="entry name" value="CHEMOTAXIS_TRANSDUC_2"/>
    <property type="match status" value="1"/>
</dbReference>
<evidence type="ECO:0000256" key="5">
    <source>
        <dbReference type="SAM" id="Phobius"/>
    </source>
</evidence>
<dbReference type="CDD" id="cd11386">
    <property type="entry name" value="MCP_signal"/>
    <property type="match status" value="1"/>
</dbReference>
<evidence type="ECO:0000256" key="4">
    <source>
        <dbReference type="SAM" id="Coils"/>
    </source>
</evidence>
<dbReference type="InterPro" id="IPR004089">
    <property type="entry name" value="MCPsignal_dom"/>
</dbReference>
<evidence type="ECO:0000256" key="1">
    <source>
        <dbReference type="ARBA" id="ARBA00023224"/>
    </source>
</evidence>
<accession>A0A9D2KC09</accession>
<proteinExistence type="inferred from homology"/>
<feature type="domain" description="Methyl-accepting transducer" evidence="6">
    <location>
        <begin position="278"/>
        <end position="514"/>
    </location>
</feature>
<evidence type="ECO:0000313" key="7">
    <source>
        <dbReference type="EMBL" id="HIZ90380.1"/>
    </source>
</evidence>
<dbReference type="Gene3D" id="1.10.287.950">
    <property type="entry name" value="Methyl-accepting chemotaxis protein"/>
    <property type="match status" value="1"/>
</dbReference>
<dbReference type="PANTHER" id="PTHR32089:SF112">
    <property type="entry name" value="LYSOZYME-LIKE PROTEIN-RELATED"/>
    <property type="match status" value="1"/>
</dbReference>
<keyword evidence="5" id="KW-1133">Transmembrane helix</keyword>
<feature type="transmembrane region" description="Helical" evidence="5">
    <location>
        <begin position="199"/>
        <end position="221"/>
    </location>
</feature>
<protein>
    <submittedName>
        <fullName evidence="7">Methyl-accepting chemotaxis protein</fullName>
    </submittedName>
</protein>
<feature type="transmembrane region" description="Helical" evidence="5">
    <location>
        <begin position="12"/>
        <end position="33"/>
    </location>
</feature>
<evidence type="ECO:0000259" key="6">
    <source>
        <dbReference type="PROSITE" id="PS50111"/>
    </source>
</evidence>
<keyword evidence="1 3" id="KW-0807">Transducer</keyword>
<sequence length="550" mass="61101">MENEKRQISIFNIIGAGYGVLVLIILGISILSISRISFIDRNLAEINNVNSAKQRVTIDYRGSVHDRSISIRDVVLAENENDLRAYIAEIRQKEADYVDAKQRMQNNFISKNMLTDEEKVILDKINNTETAAMPLIQGIISDKQAERNEEMVKKLNQVRPLFVDWLKYINEFINLEEAKNQAVTPVVTKSTSNFKFMMILNSIIALILGFSIAFFIIRYLLKLLGGDPQDASKSFNAISQGDLSHEIKTNKNNKDSMLSHIVFMQSHLRNVINNIQHSADELGRSTHVVADSSNQAQQAAEDQHTASMRSVEQIKIISAGTAKIAEIARQTEQNSEKTLELSKKGNEAMNNTTDAINKVSSTVLETAEKIKKLKEKSSEISGSAGLIAEVADQTNLLALNAAIEAARAGDHGKGFAVVADEVRKLAERTGDTTAQITNMITDIQKEIEVTVTAMEQTLPQVEKGLELAGITSDILNEIQKQATDSLTMAQDVTVSSTEQENGINTIQTYLAEMADMSSNTQNMMQENVREVEKLETISKQLKEETSFFKL</sequence>
<dbReference type="Pfam" id="PF00015">
    <property type="entry name" value="MCPsignal"/>
    <property type="match status" value="1"/>
</dbReference>
<keyword evidence="5" id="KW-0472">Membrane</keyword>
<dbReference type="SUPFAM" id="SSF58104">
    <property type="entry name" value="Methyl-accepting chemotaxis protein (MCP) signaling domain"/>
    <property type="match status" value="1"/>
</dbReference>
<dbReference type="PRINTS" id="PR00260">
    <property type="entry name" value="CHEMTRNSDUCR"/>
</dbReference>
<dbReference type="GO" id="GO:0004888">
    <property type="term" value="F:transmembrane signaling receptor activity"/>
    <property type="evidence" value="ECO:0007669"/>
    <property type="project" value="InterPro"/>
</dbReference>
<organism evidence="7 8">
    <name type="scientific">Candidatus Mucispirillum faecigallinarum</name>
    <dbReference type="NCBI Taxonomy" id="2838699"/>
    <lineage>
        <taxon>Bacteria</taxon>
        <taxon>Pseudomonadati</taxon>
        <taxon>Deferribacterota</taxon>
        <taxon>Deferribacteres</taxon>
        <taxon>Deferribacterales</taxon>
        <taxon>Mucispirillaceae</taxon>
        <taxon>Mucispirillum</taxon>
    </lineage>
</organism>
<dbReference type="GO" id="GO:0016020">
    <property type="term" value="C:membrane"/>
    <property type="evidence" value="ECO:0007669"/>
    <property type="project" value="InterPro"/>
</dbReference>
<feature type="coiled-coil region" evidence="4">
    <location>
        <begin position="76"/>
        <end position="103"/>
    </location>
</feature>
<keyword evidence="5" id="KW-0812">Transmembrane</keyword>
<comment type="similarity">
    <text evidence="2">Belongs to the methyl-accepting chemotaxis (MCP) protein family.</text>
</comment>